<gene>
    <name evidence="2" type="ORF">CLAFUR5_09725</name>
</gene>
<evidence type="ECO:0000313" key="3">
    <source>
        <dbReference type="Proteomes" id="UP000756132"/>
    </source>
</evidence>
<dbReference type="EMBL" id="CP090171">
    <property type="protein sequence ID" value="UJO21536.1"/>
    <property type="molecule type" value="Genomic_DNA"/>
</dbReference>
<organism evidence="2 3">
    <name type="scientific">Passalora fulva</name>
    <name type="common">Tomato leaf mold</name>
    <name type="synonym">Cladosporium fulvum</name>
    <dbReference type="NCBI Taxonomy" id="5499"/>
    <lineage>
        <taxon>Eukaryota</taxon>
        <taxon>Fungi</taxon>
        <taxon>Dikarya</taxon>
        <taxon>Ascomycota</taxon>
        <taxon>Pezizomycotina</taxon>
        <taxon>Dothideomycetes</taxon>
        <taxon>Dothideomycetidae</taxon>
        <taxon>Mycosphaerellales</taxon>
        <taxon>Mycosphaerellaceae</taxon>
        <taxon>Fulvia</taxon>
    </lineage>
</organism>
<dbReference type="GeneID" id="71989603"/>
<evidence type="ECO:0000256" key="1">
    <source>
        <dbReference type="SAM" id="MobiDB-lite"/>
    </source>
</evidence>
<evidence type="ECO:0000313" key="2">
    <source>
        <dbReference type="EMBL" id="UJO21536.1"/>
    </source>
</evidence>
<name>A0A9Q8UT62_PASFU</name>
<feature type="region of interest" description="Disordered" evidence="1">
    <location>
        <begin position="1"/>
        <end position="26"/>
    </location>
</feature>
<reference evidence="2" key="2">
    <citation type="journal article" date="2022" name="Microb. Genom.">
        <title>A chromosome-scale genome assembly of the tomato pathogen Cladosporium fulvum reveals a compartmentalized genome architecture and the presence of a dispensable chromosome.</title>
        <authorList>
            <person name="Zaccaron A.Z."/>
            <person name="Chen L.H."/>
            <person name="Samaras A."/>
            <person name="Stergiopoulos I."/>
        </authorList>
    </citation>
    <scope>NUCLEOTIDE SEQUENCE</scope>
    <source>
        <strain evidence="2">Race5_Kim</strain>
    </source>
</reference>
<dbReference type="AlphaFoldDB" id="A0A9Q8UT62"/>
<sequence>MSDDETRPEAADEGDQSPAYRSIIPRAIPRSQFMEGQKVYFTPRRGARECLMTVERVRMTANGAMEYQLRDNANKLWMELGDPLQVAWVPGSKVRKAT</sequence>
<proteinExistence type="predicted"/>
<dbReference type="KEGG" id="ffu:CLAFUR5_09725"/>
<dbReference type="Proteomes" id="UP000756132">
    <property type="component" value="Chromosome 9"/>
</dbReference>
<dbReference type="RefSeq" id="XP_047765902.1">
    <property type="nucleotide sequence ID" value="XM_047908873.1"/>
</dbReference>
<protein>
    <submittedName>
        <fullName evidence="2">Uncharacterized protein</fullName>
    </submittedName>
</protein>
<keyword evidence="3" id="KW-1185">Reference proteome</keyword>
<reference evidence="2" key="1">
    <citation type="submission" date="2021-12" db="EMBL/GenBank/DDBJ databases">
        <authorList>
            <person name="Zaccaron A."/>
            <person name="Stergiopoulos I."/>
        </authorList>
    </citation>
    <scope>NUCLEOTIDE SEQUENCE</scope>
    <source>
        <strain evidence="2">Race5_Kim</strain>
    </source>
</reference>
<accession>A0A9Q8UT62</accession>
<feature type="compositionally biased region" description="Basic and acidic residues" evidence="1">
    <location>
        <begin position="1"/>
        <end position="10"/>
    </location>
</feature>